<dbReference type="Pfam" id="PF00005">
    <property type="entry name" value="ABC_tran"/>
    <property type="match status" value="2"/>
</dbReference>
<keyword evidence="7" id="KW-1185">Reference proteome</keyword>
<dbReference type="PANTHER" id="PTHR43776:SF7">
    <property type="entry name" value="D,D-DIPEPTIDE TRANSPORT ATP-BINDING PROTEIN DDPF-RELATED"/>
    <property type="match status" value="1"/>
</dbReference>
<dbReference type="GO" id="GO:0015833">
    <property type="term" value="P:peptide transport"/>
    <property type="evidence" value="ECO:0007669"/>
    <property type="project" value="InterPro"/>
</dbReference>
<keyword evidence="4 6" id="KW-0067">ATP-binding</keyword>
<name>A0A2W7S8I2_9BACT</name>
<dbReference type="EMBL" id="QKZV01000003">
    <property type="protein sequence ID" value="PZX63477.1"/>
    <property type="molecule type" value="Genomic_DNA"/>
</dbReference>
<dbReference type="InterPro" id="IPR017871">
    <property type="entry name" value="ABC_transporter-like_CS"/>
</dbReference>
<comment type="caution">
    <text evidence="6">The sequence shown here is derived from an EMBL/GenBank/DDBJ whole genome shotgun (WGS) entry which is preliminary data.</text>
</comment>
<dbReference type="RefSeq" id="WP_245897998.1">
    <property type="nucleotide sequence ID" value="NZ_QKZV01000003.1"/>
</dbReference>
<dbReference type="SUPFAM" id="SSF52540">
    <property type="entry name" value="P-loop containing nucleoside triphosphate hydrolases"/>
    <property type="match status" value="2"/>
</dbReference>
<organism evidence="6 7">
    <name type="scientific">Hydrotalea sandarakina</name>
    <dbReference type="NCBI Taxonomy" id="1004304"/>
    <lineage>
        <taxon>Bacteria</taxon>
        <taxon>Pseudomonadati</taxon>
        <taxon>Bacteroidota</taxon>
        <taxon>Chitinophagia</taxon>
        <taxon>Chitinophagales</taxon>
        <taxon>Chitinophagaceae</taxon>
        <taxon>Hydrotalea</taxon>
    </lineage>
</organism>
<protein>
    <submittedName>
        <fullName evidence="6">Peptide/nickel transport system ATP-binding protein</fullName>
    </submittedName>
</protein>
<dbReference type="NCBIfam" id="NF008453">
    <property type="entry name" value="PRK11308.1"/>
    <property type="match status" value="2"/>
</dbReference>
<gene>
    <name evidence="6" type="ORF">LX80_01121</name>
</gene>
<accession>A0A2W7S8I2</accession>
<keyword evidence="3" id="KW-0547">Nucleotide-binding</keyword>
<dbReference type="InterPro" id="IPR003439">
    <property type="entry name" value="ABC_transporter-like_ATP-bd"/>
</dbReference>
<dbReference type="InterPro" id="IPR013563">
    <property type="entry name" value="Oligopep_ABC_C"/>
</dbReference>
<dbReference type="FunFam" id="3.40.50.300:FF:000016">
    <property type="entry name" value="Oligopeptide ABC transporter ATP-binding component"/>
    <property type="match status" value="1"/>
</dbReference>
<dbReference type="PROSITE" id="PS00211">
    <property type="entry name" value="ABC_TRANSPORTER_1"/>
    <property type="match status" value="2"/>
</dbReference>
<comment type="similarity">
    <text evidence="1">Belongs to the ABC transporter superfamily.</text>
</comment>
<sequence>MQKNGLISVMFNPLLNIDQLSVDFVHYHQSTSAIKNVSLTVQKGEWVAIVGESGSGKSVTALSVLQLISGSQVHYKNGHIYLNVNNETIDLLKVSNKQLRSIRGNKIGMVFQEPMSSLNPLMTCGAQIVEALQTHVTISSKKAQQKAIELLQQVELKDPESIFRKFPHQLSGGQKQRVMLAMAMSCQPDLLICDEPTTALDGTVQKKLLDLLQQLQKSQNIGILFISHDLGVVKQYAHKIMVMYKGHMVECNTTQQIFNNPQHPYTKALLACRPSNYKHNEVLPLVQDFIEELPTGEIIEKKQINKSAITNPFYSTKENNEKQPILQLNNVCVSYVLKKNWRGQPIAAKEVVKQISMEVLQGEIFGIAGESGCGKSTLAKAIMQIVPLAKGSIYFKNAPITKHTKQAIQMVFQDPYAALNPRQTIGAAIAEPMKVYQLYHSAEERKKQVLQLMEKVKLPAQYFHKYPRELSGGQRQRVVIARALAVKPEFIIFDESVAALDVSVQAQILNLINELKHSFRFSAIFISHDLGVLQYLCDKIMIMYQGKIEAMGTPEQIFQNANSTYTQELINAIL</sequence>
<feature type="domain" description="ABC transporter" evidence="5">
    <location>
        <begin position="326"/>
        <end position="570"/>
    </location>
</feature>
<evidence type="ECO:0000256" key="2">
    <source>
        <dbReference type="ARBA" id="ARBA00022448"/>
    </source>
</evidence>
<dbReference type="InterPro" id="IPR003593">
    <property type="entry name" value="AAA+_ATPase"/>
</dbReference>
<dbReference type="AlphaFoldDB" id="A0A2W7S8I2"/>
<keyword evidence="2" id="KW-0813">Transport</keyword>
<evidence type="ECO:0000259" key="5">
    <source>
        <dbReference type="PROSITE" id="PS50893"/>
    </source>
</evidence>
<dbReference type="PANTHER" id="PTHR43776">
    <property type="entry name" value="TRANSPORT ATP-BINDING PROTEIN"/>
    <property type="match status" value="1"/>
</dbReference>
<dbReference type="PROSITE" id="PS50893">
    <property type="entry name" value="ABC_TRANSPORTER_2"/>
    <property type="match status" value="2"/>
</dbReference>
<dbReference type="SMART" id="SM00382">
    <property type="entry name" value="AAA"/>
    <property type="match status" value="2"/>
</dbReference>
<dbReference type="Pfam" id="PF08352">
    <property type="entry name" value="oligo_HPY"/>
    <property type="match status" value="1"/>
</dbReference>
<feature type="domain" description="ABC transporter" evidence="5">
    <location>
        <begin position="17"/>
        <end position="270"/>
    </location>
</feature>
<reference evidence="6 7" key="1">
    <citation type="submission" date="2018-06" db="EMBL/GenBank/DDBJ databases">
        <title>Genomic Encyclopedia of Archaeal and Bacterial Type Strains, Phase II (KMG-II): from individual species to whole genera.</title>
        <authorList>
            <person name="Goeker M."/>
        </authorList>
    </citation>
    <scope>NUCLEOTIDE SEQUENCE [LARGE SCALE GENOMIC DNA]</scope>
    <source>
        <strain evidence="6 7">DSM 23241</strain>
    </source>
</reference>
<proteinExistence type="inferred from homology"/>
<dbReference type="Gene3D" id="3.40.50.300">
    <property type="entry name" value="P-loop containing nucleotide triphosphate hydrolases"/>
    <property type="match status" value="2"/>
</dbReference>
<dbReference type="GO" id="GO:0055085">
    <property type="term" value="P:transmembrane transport"/>
    <property type="evidence" value="ECO:0007669"/>
    <property type="project" value="UniProtKB-ARBA"/>
</dbReference>
<evidence type="ECO:0000256" key="1">
    <source>
        <dbReference type="ARBA" id="ARBA00005417"/>
    </source>
</evidence>
<dbReference type="NCBIfam" id="NF007739">
    <property type="entry name" value="PRK10419.1"/>
    <property type="match status" value="2"/>
</dbReference>
<dbReference type="GO" id="GO:0005524">
    <property type="term" value="F:ATP binding"/>
    <property type="evidence" value="ECO:0007669"/>
    <property type="project" value="UniProtKB-KW"/>
</dbReference>
<evidence type="ECO:0000313" key="7">
    <source>
        <dbReference type="Proteomes" id="UP000249720"/>
    </source>
</evidence>
<evidence type="ECO:0000313" key="6">
    <source>
        <dbReference type="EMBL" id="PZX63477.1"/>
    </source>
</evidence>
<dbReference type="InterPro" id="IPR050319">
    <property type="entry name" value="ABC_transp_ATP-bind"/>
</dbReference>
<dbReference type="Proteomes" id="UP000249720">
    <property type="component" value="Unassembled WGS sequence"/>
</dbReference>
<evidence type="ECO:0000256" key="4">
    <source>
        <dbReference type="ARBA" id="ARBA00022840"/>
    </source>
</evidence>
<evidence type="ECO:0000256" key="3">
    <source>
        <dbReference type="ARBA" id="ARBA00022741"/>
    </source>
</evidence>
<dbReference type="GO" id="GO:0016887">
    <property type="term" value="F:ATP hydrolysis activity"/>
    <property type="evidence" value="ECO:0007669"/>
    <property type="project" value="InterPro"/>
</dbReference>
<dbReference type="InterPro" id="IPR027417">
    <property type="entry name" value="P-loop_NTPase"/>
</dbReference>
<dbReference type="CDD" id="cd03257">
    <property type="entry name" value="ABC_NikE_OppD_transporters"/>
    <property type="match status" value="2"/>
</dbReference>